<dbReference type="PANTHER" id="PTHR34297:SF2">
    <property type="entry name" value="ASP23_GLS24 FAMILY ENVELOPE STRESS RESPONSE PROTEIN"/>
    <property type="match status" value="1"/>
</dbReference>
<dbReference type="RefSeq" id="WP_002842710.1">
    <property type="nucleotide sequence ID" value="NZ_CAMPYD010000002.1"/>
</dbReference>
<organism evidence="2 4">
    <name type="scientific">Peptostreptococcus anaerobius</name>
    <dbReference type="NCBI Taxonomy" id="1261"/>
    <lineage>
        <taxon>Bacteria</taxon>
        <taxon>Bacillati</taxon>
        <taxon>Bacillota</taxon>
        <taxon>Clostridia</taxon>
        <taxon>Peptostreptococcales</taxon>
        <taxon>Peptostreptococcaceae</taxon>
        <taxon>Peptostreptococcus</taxon>
    </lineage>
</organism>
<evidence type="ECO:0000256" key="1">
    <source>
        <dbReference type="ARBA" id="ARBA00005721"/>
    </source>
</evidence>
<dbReference type="STRING" id="1261.HMPREF3195_00547"/>
<name>A0A135YWF9_9FIRM</name>
<evidence type="ECO:0000313" key="2">
    <source>
        <dbReference type="EMBL" id="KXI13744.1"/>
    </source>
</evidence>
<evidence type="ECO:0000313" key="5">
    <source>
        <dbReference type="Proteomes" id="UP000255101"/>
    </source>
</evidence>
<proteinExistence type="inferred from homology"/>
<comment type="similarity">
    <text evidence="1">Belongs to the asp23 family.</text>
</comment>
<evidence type="ECO:0000313" key="3">
    <source>
        <dbReference type="EMBL" id="SUB61387.1"/>
    </source>
</evidence>
<dbReference type="PATRIC" id="fig|1261.3.peg.1192"/>
<dbReference type="Proteomes" id="UP000255101">
    <property type="component" value="Unassembled WGS sequence"/>
</dbReference>
<dbReference type="InterPro" id="IPR005531">
    <property type="entry name" value="Asp23"/>
</dbReference>
<reference evidence="3 5" key="2">
    <citation type="submission" date="2018-06" db="EMBL/GenBank/DDBJ databases">
        <authorList>
            <consortium name="Pathogen Informatics"/>
            <person name="Doyle S."/>
        </authorList>
    </citation>
    <scope>NUCLEOTIDE SEQUENCE [LARGE SCALE GENOMIC DNA]</scope>
    <source>
        <strain evidence="3 5">NCTC11460</strain>
    </source>
</reference>
<dbReference type="PANTHER" id="PTHR34297">
    <property type="entry name" value="HYPOTHETICAL CYTOSOLIC PROTEIN-RELATED"/>
    <property type="match status" value="1"/>
</dbReference>
<dbReference type="GeneID" id="79841945"/>
<accession>A0A135YWF9</accession>
<evidence type="ECO:0000313" key="4">
    <source>
        <dbReference type="Proteomes" id="UP000070326"/>
    </source>
</evidence>
<dbReference type="EMBL" id="LSQZ01000018">
    <property type="protein sequence ID" value="KXI13744.1"/>
    <property type="molecule type" value="Genomic_DNA"/>
</dbReference>
<dbReference type="EMBL" id="UGTB01000004">
    <property type="protein sequence ID" value="SUB61387.1"/>
    <property type="molecule type" value="Genomic_DNA"/>
</dbReference>
<dbReference type="eggNOG" id="COG1302">
    <property type="taxonomic scope" value="Bacteria"/>
</dbReference>
<protein>
    <submittedName>
        <fullName evidence="3">Protein of uncharacterized function (DUF322)</fullName>
    </submittedName>
    <submittedName>
        <fullName evidence="2">Putative phage head-tail adaptor</fullName>
    </submittedName>
</protein>
<dbReference type="Pfam" id="PF03780">
    <property type="entry name" value="Asp23"/>
    <property type="match status" value="1"/>
</dbReference>
<sequence>MSSLVSNKLGKIEIDKHVLAQLTYKAATESYGLVGFSSKSKGIVELLKGENATKGVNIVELNETEVDIEIFVILQYGTNITTVANNIIERIKYTVETYSGVKINQVTVSVQGIRVK</sequence>
<reference evidence="2 4" key="1">
    <citation type="submission" date="2016-02" db="EMBL/GenBank/DDBJ databases">
        <authorList>
            <person name="Wen L."/>
            <person name="He K."/>
            <person name="Yang H."/>
        </authorList>
    </citation>
    <scope>NUCLEOTIDE SEQUENCE [LARGE SCALE GENOMIC DNA]</scope>
    <source>
        <strain evidence="2 4">MJR8628A</strain>
    </source>
</reference>
<gene>
    <name evidence="2" type="ORF">HMPREF3195_00547</name>
    <name evidence="3" type="ORF">NCTC11460_01319</name>
</gene>
<dbReference type="Proteomes" id="UP000070326">
    <property type="component" value="Unassembled WGS sequence"/>
</dbReference>
<dbReference type="AlphaFoldDB" id="A0A135YWF9"/>